<evidence type="ECO:0000256" key="4">
    <source>
        <dbReference type="PROSITE-ProRule" id="PRU01343"/>
    </source>
</evidence>
<keyword evidence="5" id="KW-1133">Transmembrane helix</keyword>
<proteinExistence type="predicted"/>
<gene>
    <name evidence="7" type="ORF">CIPAW_11G103900</name>
</gene>
<reference evidence="7" key="1">
    <citation type="submission" date="2020-12" db="EMBL/GenBank/DDBJ databases">
        <title>WGS assembly of Carya illinoinensis cv. Pawnee.</title>
        <authorList>
            <person name="Platts A."/>
            <person name="Shu S."/>
            <person name="Wright S."/>
            <person name="Barry K."/>
            <person name="Edger P."/>
            <person name="Pires J.C."/>
            <person name="Schmutz J."/>
        </authorList>
    </citation>
    <scope>NUCLEOTIDE SEQUENCE</scope>
    <source>
        <tissue evidence="7">Leaf</tissue>
    </source>
</reference>
<evidence type="ECO:0000313" key="8">
    <source>
        <dbReference type="Proteomes" id="UP000811609"/>
    </source>
</evidence>
<organism evidence="7 8">
    <name type="scientific">Carya illinoinensis</name>
    <name type="common">Pecan</name>
    <dbReference type="NCBI Taxonomy" id="32201"/>
    <lineage>
        <taxon>Eukaryota</taxon>
        <taxon>Viridiplantae</taxon>
        <taxon>Streptophyta</taxon>
        <taxon>Embryophyta</taxon>
        <taxon>Tracheophyta</taxon>
        <taxon>Spermatophyta</taxon>
        <taxon>Magnoliopsida</taxon>
        <taxon>eudicotyledons</taxon>
        <taxon>Gunneridae</taxon>
        <taxon>Pentapetalae</taxon>
        <taxon>rosids</taxon>
        <taxon>fabids</taxon>
        <taxon>Fagales</taxon>
        <taxon>Juglandaceae</taxon>
        <taxon>Carya</taxon>
    </lineage>
</organism>
<dbReference type="GO" id="GO:0008270">
    <property type="term" value="F:zinc ion binding"/>
    <property type="evidence" value="ECO:0007669"/>
    <property type="project" value="UniProtKB-KW"/>
</dbReference>
<protein>
    <recommendedName>
        <fullName evidence="6">GRF-type domain-containing protein</fullName>
    </recommendedName>
</protein>
<dbReference type="EMBL" id="CM031819">
    <property type="protein sequence ID" value="KAG6636331.1"/>
    <property type="molecule type" value="Genomic_DNA"/>
</dbReference>
<name>A0A8T1P3B5_CARIL</name>
<keyword evidence="3" id="KW-0862">Zinc</keyword>
<feature type="transmembrane region" description="Helical" evidence="5">
    <location>
        <begin position="144"/>
        <end position="163"/>
    </location>
</feature>
<evidence type="ECO:0000256" key="1">
    <source>
        <dbReference type="ARBA" id="ARBA00022723"/>
    </source>
</evidence>
<evidence type="ECO:0000256" key="3">
    <source>
        <dbReference type="ARBA" id="ARBA00022833"/>
    </source>
</evidence>
<keyword evidence="8" id="KW-1185">Reference proteome</keyword>
<dbReference type="InterPro" id="IPR010666">
    <property type="entry name" value="Znf_GRF"/>
</dbReference>
<dbReference type="PANTHER" id="PTHR33248">
    <property type="entry name" value="ZINC ION-BINDING PROTEIN"/>
    <property type="match status" value="1"/>
</dbReference>
<feature type="domain" description="GRF-type" evidence="6">
    <location>
        <begin position="22"/>
        <end position="66"/>
    </location>
</feature>
<comment type="caution">
    <text evidence="7">The sequence shown here is derived from an EMBL/GenBank/DDBJ whole genome shotgun (WGS) entry which is preliminary data.</text>
</comment>
<evidence type="ECO:0000313" key="7">
    <source>
        <dbReference type="EMBL" id="KAG6636331.1"/>
    </source>
</evidence>
<evidence type="ECO:0000259" key="6">
    <source>
        <dbReference type="PROSITE" id="PS51999"/>
    </source>
</evidence>
<keyword evidence="5" id="KW-0812">Transmembrane</keyword>
<sequence length="165" mass="19157">MSSSSSMSSAYVVNPTLSTPVCFCDVEATVRYSNTSTNTGRAFLGCRKYNTKGLPYCKYFKWIDSQDIDQDLLERKNDLLRKEAYLDKILDDIQKREIQFRKMADEIEKRQIELTNINEEIVKNISILLQQQADLRRSHTLSSLFWAFVIVLLCYLLLAMRGYGM</sequence>
<keyword evidence="2 4" id="KW-0863">Zinc-finger</keyword>
<evidence type="ECO:0000256" key="5">
    <source>
        <dbReference type="SAM" id="Phobius"/>
    </source>
</evidence>
<dbReference type="AlphaFoldDB" id="A0A8T1P3B5"/>
<dbReference type="Proteomes" id="UP000811609">
    <property type="component" value="Chromosome 11"/>
</dbReference>
<accession>A0A8T1P3B5</accession>
<keyword evidence="1" id="KW-0479">Metal-binding</keyword>
<evidence type="ECO:0000256" key="2">
    <source>
        <dbReference type="ARBA" id="ARBA00022771"/>
    </source>
</evidence>
<dbReference type="PROSITE" id="PS51999">
    <property type="entry name" value="ZF_GRF"/>
    <property type="match status" value="1"/>
</dbReference>
<keyword evidence="5" id="KW-0472">Membrane</keyword>